<dbReference type="Proteomes" id="UP001595755">
    <property type="component" value="Unassembled WGS sequence"/>
</dbReference>
<proteinExistence type="predicted"/>
<accession>A0ABV8SFZ7</accession>
<gene>
    <name evidence="2" type="ORF">ACFO1S_23775</name>
</gene>
<name>A0ABV8SFZ7_9BACL</name>
<evidence type="ECO:0000313" key="2">
    <source>
        <dbReference type="EMBL" id="MFC4306448.1"/>
    </source>
</evidence>
<organism evidence="2 3">
    <name type="scientific">Cohnella boryungensis</name>
    <dbReference type="NCBI Taxonomy" id="768479"/>
    <lineage>
        <taxon>Bacteria</taxon>
        <taxon>Bacillati</taxon>
        <taxon>Bacillota</taxon>
        <taxon>Bacilli</taxon>
        <taxon>Bacillales</taxon>
        <taxon>Paenibacillaceae</taxon>
        <taxon>Cohnella</taxon>
    </lineage>
</organism>
<keyword evidence="3" id="KW-1185">Reference proteome</keyword>
<evidence type="ECO:0000313" key="3">
    <source>
        <dbReference type="Proteomes" id="UP001595755"/>
    </source>
</evidence>
<protein>
    <submittedName>
        <fullName evidence="2">Uncharacterized protein</fullName>
    </submittedName>
</protein>
<feature type="compositionally biased region" description="Polar residues" evidence="1">
    <location>
        <begin position="1"/>
        <end position="12"/>
    </location>
</feature>
<feature type="compositionally biased region" description="Basic and acidic residues" evidence="1">
    <location>
        <begin position="67"/>
        <end position="99"/>
    </location>
</feature>
<sequence>MRVSSFTASSSAAMPDKASHVSPTERQIALLQKQMEALKENKQGAADNSEKIKQMEKQLGELQKMLNSEKLEETKREQEEMQQKMQEKAEQEAAQRQEPDQALFSRQARDMLQAQSDMSDLTTLRKVQSMLPTRKERENFAPKIVSKAMDIQKDMSQNIDEQSRLAQELPRFSEHGDLLHISATGRELAADAIQHNPARYWGSVELNAALEQTLQNQPEAVKTAVYTIIQDNFFPQGASELSQEQRENLLETGMAQAGFIGEQYISNPQDKELFLSTMRQIAATAKTGKLDPASGQMTYVQLPNRPQGAPDDYVDMQELMKRFDPQAYDKFQKALPNAAEALSVLLNFAKSTPRQPEWIKAYHKENEQLKQTLSNADVGNRFKDVDTSSLSAFVADMTNRLQQTGTSALTDNLLAFARILS</sequence>
<feature type="region of interest" description="Disordered" evidence="1">
    <location>
        <begin position="1"/>
        <end position="26"/>
    </location>
</feature>
<evidence type="ECO:0000256" key="1">
    <source>
        <dbReference type="SAM" id="MobiDB-lite"/>
    </source>
</evidence>
<feature type="region of interest" description="Disordered" evidence="1">
    <location>
        <begin position="66"/>
        <end position="100"/>
    </location>
</feature>
<comment type="caution">
    <text evidence="2">The sequence shown here is derived from an EMBL/GenBank/DDBJ whole genome shotgun (WGS) entry which is preliminary data.</text>
</comment>
<dbReference type="RefSeq" id="WP_204605115.1">
    <property type="nucleotide sequence ID" value="NZ_JBHSED010000058.1"/>
</dbReference>
<dbReference type="EMBL" id="JBHSED010000058">
    <property type="protein sequence ID" value="MFC4306448.1"/>
    <property type="molecule type" value="Genomic_DNA"/>
</dbReference>
<reference evidence="3" key="1">
    <citation type="journal article" date="2019" name="Int. J. Syst. Evol. Microbiol.">
        <title>The Global Catalogue of Microorganisms (GCM) 10K type strain sequencing project: providing services to taxonomists for standard genome sequencing and annotation.</title>
        <authorList>
            <consortium name="The Broad Institute Genomics Platform"/>
            <consortium name="The Broad Institute Genome Sequencing Center for Infectious Disease"/>
            <person name="Wu L."/>
            <person name="Ma J."/>
        </authorList>
    </citation>
    <scope>NUCLEOTIDE SEQUENCE [LARGE SCALE GENOMIC DNA]</scope>
    <source>
        <strain evidence="3">CGMCC 4.1641</strain>
    </source>
</reference>